<keyword evidence="1" id="KW-1133">Transmembrane helix</keyword>
<name>A0A7C1JCX6_9CHLR</name>
<sequence length="180" mass="19127">MNQGRSPQSIADAWRQWLDLGQETGESPIFTVDALSDGLTGANAILALARLDAGRRDPTTPALLIGGVSPVWLAALWRNYSPAMAPGTAPTIVVYTAPDPATHRAACTVWDVRRSPFLQRPGAAPPWAQAEAGPDANPGLPERWEVAPLGRFASTQGRDGWLAWVGVAMALALLLIALLM</sequence>
<gene>
    <name evidence="2" type="ORF">ENQ20_08945</name>
</gene>
<evidence type="ECO:0000313" key="2">
    <source>
        <dbReference type="EMBL" id="HDX31604.1"/>
    </source>
</evidence>
<organism evidence="2">
    <name type="scientific">Caldilinea aerophila</name>
    <dbReference type="NCBI Taxonomy" id="133453"/>
    <lineage>
        <taxon>Bacteria</taxon>
        <taxon>Bacillati</taxon>
        <taxon>Chloroflexota</taxon>
        <taxon>Caldilineae</taxon>
        <taxon>Caldilineales</taxon>
        <taxon>Caldilineaceae</taxon>
        <taxon>Caldilinea</taxon>
    </lineage>
</organism>
<feature type="transmembrane region" description="Helical" evidence="1">
    <location>
        <begin position="161"/>
        <end position="179"/>
    </location>
</feature>
<keyword evidence="1" id="KW-0812">Transmembrane</keyword>
<evidence type="ECO:0000256" key="1">
    <source>
        <dbReference type="SAM" id="Phobius"/>
    </source>
</evidence>
<proteinExistence type="predicted"/>
<dbReference type="AlphaFoldDB" id="A0A7C1JCX6"/>
<dbReference type="EMBL" id="DSMG01000086">
    <property type="protein sequence ID" value="HDX31604.1"/>
    <property type="molecule type" value="Genomic_DNA"/>
</dbReference>
<protein>
    <submittedName>
        <fullName evidence="2">Uncharacterized protein</fullName>
    </submittedName>
</protein>
<keyword evidence="1" id="KW-0472">Membrane</keyword>
<reference evidence="2" key="1">
    <citation type="journal article" date="2020" name="mSystems">
        <title>Genome- and Community-Level Interaction Insights into Carbon Utilization and Element Cycling Functions of Hydrothermarchaeota in Hydrothermal Sediment.</title>
        <authorList>
            <person name="Zhou Z."/>
            <person name="Liu Y."/>
            <person name="Xu W."/>
            <person name="Pan J."/>
            <person name="Luo Z.H."/>
            <person name="Li M."/>
        </authorList>
    </citation>
    <scope>NUCLEOTIDE SEQUENCE [LARGE SCALE GENOMIC DNA]</scope>
    <source>
        <strain evidence="2">SpSt-289</strain>
    </source>
</reference>
<comment type="caution">
    <text evidence="2">The sequence shown here is derived from an EMBL/GenBank/DDBJ whole genome shotgun (WGS) entry which is preliminary data.</text>
</comment>
<accession>A0A7C1JCX6</accession>